<evidence type="ECO:0000313" key="1">
    <source>
        <dbReference type="EMBL" id="NWJ45267.1"/>
    </source>
</evidence>
<dbReference type="PANTHER" id="PTHR10443">
    <property type="entry name" value="MICROSOMAL DIPEPTIDASE"/>
    <property type="match status" value="1"/>
</dbReference>
<dbReference type="EMBL" id="JACATZ010000001">
    <property type="protein sequence ID" value="NWJ45267.1"/>
    <property type="molecule type" value="Genomic_DNA"/>
</dbReference>
<keyword evidence="4" id="KW-1185">Reference proteome</keyword>
<dbReference type="PROSITE" id="PS51365">
    <property type="entry name" value="RENAL_DIPEPTIDASE_2"/>
    <property type="match status" value="1"/>
</dbReference>
<dbReference type="RefSeq" id="WP_341469040.1">
    <property type="nucleotide sequence ID" value="NZ_CP128399.1"/>
</dbReference>
<dbReference type="GO" id="GO:0070573">
    <property type="term" value="F:metallodipeptidase activity"/>
    <property type="evidence" value="ECO:0007669"/>
    <property type="project" value="InterPro"/>
</dbReference>
<gene>
    <name evidence="1" type="ORF">HXX08_05245</name>
    <name evidence="2" type="ORF">OZ401_000398</name>
</gene>
<dbReference type="Pfam" id="PF01244">
    <property type="entry name" value="Peptidase_M19"/>
    <property type="match status" value="1"/>
</dbReference>
<name>A0A8T7LWM2_9CHLR</name>
<evidence type="ECO:0000313" key="4">
    <source>
        <dbReference type="Proteomes" id="UP001431572"/>
    </source>
</evidence>
<accession>A0A8T7LWM2</accession>
<dbReference type="GO" id="GO:0006508">
    <property type="term" value="P:proteolysis"/>
    <property type="evidence" value="ECO:0007669"/>
    <property type="project" value="InterPro"/>
</dbReference>
<dbReference type="PANTHER" id="PTHR10443:SF12">
    <property type="entry name" value="DIPEPTIDASE"/>
    <property type="match status" value="1"/>
</dbReference>
<reference evidence="1 3" key="1">
    <citation type="submission" date="2020-06" db="EMBL/GenBank/DDBJ databases">
        <title>Anoxygenic phototrophic Chloroflexota member uses a Type I reaction center.</title>
        <authorList>
            <person name="Tsuji J.M."/>
            <person name="Shaw N.A."/>
            <person name="Nagashima S."/>
            <person name="Venkiteswaran J."/>
            <person name="Schiff S.L."/>
            <person name="Hanada S."/>
            <person name="Tank M."/>
            <person name="Neufeld J.D."/>
        </authorList>
    </citation>
    <scope>NUCLEOTIDE SEQUENCE [LARGE SCALE GENOMIC DNA]</scope>
    <source>
        <strain evidence="1">L227-S17</strain>
    </source>
</reference>
<dbReference type="EC" id="3.4.13.-" evidence="2"/>
<dbReference type="Gene3D" id="3.20.20.140">
    <property type="entry name" value="Metal-dependent hydrolases"/>
    <property type="match status" value="1"/>
</dbReference>
<dbReference type="SUPFAM" id="SSF51556">
    <property type="entry name" value="Metallo-dependent hydrolases"/>
    <property type="match status" value="1"/>
</dbReference>
<protein>
    <submittedName>
        <fullName evidence="1">Membrane dipeptidase</fullName>
        <ecNumber evidence="2">3.4.13.-</ecNumber>
    </submittedName>
</protein>
<dbReference type="AlphaFoldDB" id="A0A8T7LWM2"/>
<sequence>MPDIPFIIDSHQDIGWNASFGRDFFEEIKSSRERVNDAAIYGERLVSLPDLLASPVRLVIGTIFTLPERAISIVGESLSFSNAEEAHAQGMWQVDFYNRVAREQPQVKLIRNLIDLHTHLKEIKDGAQKLGIMLSLEGADPIRRPDELQQWVDKGLRLIGPAWKSNRYCGGTGEPGQLTPLGVELLSEMQRLGVILDISHMAEESFYNALDVYSGVTIASHANCRSIVNTDRQLSDDMIRRLLERDAVIGVVLYDRFLVAKEEGRKATLEDVVRHISHICELAGHTRAIGFGTDWDGGFGAESIPEPLKGLNDLPLVGEALLKHGFSDEDIRNFYHANWLRVLEKGLAHFD</sequence>
<keyword evidence="2" id="KW-0378">Hydrolase</keyword>
<dbReference type="EMBL" id="CP128399">
    <property type="protein sequence ID" value="WJW67143.1"/>
    <property type="molecule type" value="Genomic_DNA"/>
</dbReference>
<reference evidence="2" key="2">
    <citation type="journal article" date="2024" name="Nature">
        <title>Anoxygenic phototroph of the Chloroflexota uses a type I reaction centre.</title>
        <authorList>
            <person name="Tsuji J.M."/>
            <person name="Shaw N.A."/>
            <person name="Nagashima S."/>
            <person name="Venkiteswaran J.J."/>
            <person name="Schiff S.L."/>
            <person name="Watanabe T."/>
            <person name="Fukui M."/>
            <person name="Hanada S."/>
            <person name="Tank M."/>
            <person name="Neufeld J.D."/>
        </authorList>
    </citation>
    <scope>NUCLEOTIDE SEQUENCE</scope>
    <source>
        <strain evidence="2">L227-S17</strain>
    </source>
</reference>
<keyword evidence="2" id="KW-0224">Dipeptidase</keyword>
<dbReference type="InterPro" id="IPR032466">
    <property type="entry name" value="Metal_Hydrolase"/>
</dbReference>
<evidence type="ECO:0000313" key="2">
    <source>
        <dbReference type="EMBL" id="WJW67143.1"/>
    </source>
</evidence>
<keyword evidence="2" id="KW-0645">Protease</keyword>
<organism evidence="1 3">
    <name type="scientific">Candidatus Chlorohelix allophototropha</name>
    <dbReference type="NCBI Taxonomy" id="3003348"/>
    <lineage>
        <taxon>Bacteria</taxon>
        <taxon>Bacillati</taxon>
        <taxon>Chloroflexota</taxon>
        <taxon>Chloroflexia</taxon>
        <taxon>Candidatus Chloroheliales</taxon>
        <taxon>Candidatus Chloroheliaceae</taxon>
        <taxon>Candidatus Chlorohelix</taxon>
    </lineage>
</organism>
<dbReference type="Proteomes" id="UP001431572">
    <property type="component" value="Chromosome 1"/>
</dbReference>
<dbReference type="Proteomes" id="UP000521676">
    <property type="component" value="Unassembled WGS sequence"/>
</dbReference>
<dbReference type="InterPro" id="IPR008257">
    <property type="entry name" value="Pept_M19"/>
</dbReference>
<evidence type="ECO:0000313" key="3">
    <source>
        <dbReference type="Proteomes" id="UP000521676"/>
    </source>
</evidence>
<proteinExistence type="predicted"/>